<keyword evidence="7" id="KW-0695">RNA-directed DNA polymerase</keyword>
<reference evidence="11 13" key="2">
    <citation type="journal article" date="2013" name="Nature">
        <title>Insights into bilaterian evolution from three spiralian genomes.</title>
        <authorList>
            <person name="Simakov O."/>
            <person name="Marletaz F."/>
            <person name="Cho S.J."/>
            <person name="Edsinger-Gonzales E."/>
            <person name="Havlak P."/>
            <person name="Hellsten U."/>
            <person name="Kuo D.H."/>
            <person name="Larsson T."/>
            <person name="Lv J."/>
            <person name="Arendt D."/>
            <person name="Savage R."/>
            <person name="Osoegawa K."/>
            <person name="de Jong P."/>
            <person name="Grimwood J."/>
            <person name="Chapman J.A."/>
            <person name="Shapiro H."/>
            <person name="Aerts A."/>
            <person name="Otillar R.P."/>
            <person name="Terry A.Y."/>
            <person name="Boore J.L."/>
            <person name="Grigoriev I.V."/>
            <person name="Lindberg D.R."/>
            <person name="Seaver E.C."/>
            <person name="Weisblat D.A."/>
            <person name="Putnam N.H."/>
            <person name="Rokhsar D.S."/>
        </authorList>
    </citation>
    <scope>NUCLEOTIDE SEQUENCE</scope>
    <source>
        <strain evidence="11 13">I ESC-2004</strain>
    </source>
</reference>
<dbReference type="Gene3D" id="3.30.420.10">
    <property type="entry name" value="Ribonuclease H-like superfamily/Ribonuclease H"/>
    <property type="match status" value="1"/>
</dbReference>
<dbReference type="GO" id="GO:0006310">
    <property type="term" value="P:DNA recombination"/>
    <property type="evidence" value="ECO:0007669"/>
    <property type="project" value="UniProtKB-KW"/>
</dbReference>
<keyword evidence="9" id="KW-0233">DNA recombination</keyword>
<dbReference type="GO" id="GO:0016787">
    <property type="term" value="F:hydrolase activity"/>
    <property type="evidence" value="ECO:0007669"/>
    <property type="project" value="UniProtKB-KW"/>
</dbReference>
<keyword evidence="5" id="KW-0460">Magnesium</keyword>
<evidence type="ECO:0000256" key="8">
    <source>
        <dbReference type="ARBA" id="ARBA00022932"/>
    </source>
</evidence>
<dbReference type="InterPro" id="IPR039537">
    <property type="entry name" value="Retrotran_Ty1/copia-like"/>
</dbReference>
<protein>
    <recommendedName>
        <fullName evidence="10">Retroviral polymerase SH3-like domain-containing protein</fullName>
    </recommendedName>
</protein>
<dbReference type="HOGENOM" id="CLU_085149_2_0_1"/>
<dbReference type="PANTHER" id="PTHR42648:SF11">
    <property type="entry name" value="TRANSPOSON TY4-P GAG-POL POLYPROTEIN"/>
    <property type="match status" value="1"/>
</dbReference>
<dbReference type="InterPro" id="IPR036397">
    <property type="entry name" value="RNaseH_sf"/>
</dbReference>
<dbReference type="GO" id="GO:0015074">
    <property type="term" value="P:DNA integration"/>
    <property type="evidence" value="ECO:0007669"/>
    <property type="project" value="UniProtKB-KW"/>
</dbReference>
<dbReference type="OrthoDB" id="6158475at2759"/>
<organism evidence="11">
    <name type="scientific">Capitella teleta</name>
    <name type="common">Polychaete worm</name>
    <dbReference type="NCBI Taxonomy" id="283909"/>
    <lineage>
        <taxon>Eukaryota</taxon>
        <taxon>Metazoa</taxon>
        <taxon>Spiralia</taxon>
        <taxon>Lophotrochozoa</taxon>
        <taxon>Annelida</taxon>
        <taxon>Polychaeta</taxon>
        <taxon>Sedentaria</taxon>
        <taxon>Scolecida</taxon>
        <taxon>Capitellidae</taxon>
        <taxon>Capitella</taxon>
    </lineage>
</organism>
<evidence type="ECO:0000259" key="10">
    <source>
        <dbReference type="Pfam" id="PF25597"/>
    </source>
</evidence>
<dbReference type="OMA" id="CYTHILD"/>
<keyword evidence="3" id="KW-0255">Endonuclease</keyword>
<dbReference type="Proteomes" id="UP000014760">
    <property type="component" value="Unassembled WGS sequence"/>
</dbReference>
<keyword evidence="2" id="KW-0479">Metal-binding</keyword>
<evidence type="ECO:0000313" key="13">
    <source>
        <dbReference type="Proteomes" id="UP000014760"/>
    </source>
</evidence>
<accession>R7TGK7</accession>
<feature type="non-terminal residue" evidence="11">
    <location>
        <position position="94"/>
    </location>
</feature>
<dbReference type="GO" id="GO:0046872">
    <property type="term" value="F:metal ion binding"/>
    <property type="evidence" value="ECO:0007669"/>
    <property type="project" value="UniProtKB-KW"/>
</dbReference>
<name>R7TGK7_CAPTE</name>
<dbReference type="PANTHER" id="PTHR42648">
    <property type="entry name" value="TRANSPOSASE, PUTATIVE-RELATED"/>
    <property type="match status" value="1"/>
</dbReference>
<keyword evidence="6" id="KW-0229">DNA integration</keyword>
<evidence type="ECO:0000313" key="12">
    <source>
        <dbReference type="EnsemblMetazoa" id="CapteP59396"/>
    </source>
</evidence>
<evidence type="ECO:0000256" key="3">
    <source>
        <dbReference type="ARBA" id="ARBA00022759"/>
    </source>
</evidence>
<keyword evidence="8" id="KW-0548">Nucleotidyltransferase</keyword>
<proteinExistence type="predicted"/>
<dbReference type="EMBL" id="KB309942">
    <property type="protein sequence ID" value="ELT92928.1"/>
    <property type="molecule type" value="Genomic_DNA"/>
</dbReference>
<keyword evidence="8" id="KW-0239">DNA-directed DNA polymerase</keyword>
<dbReference type="EnsemblMetazoa" id="CapteT59396">
    <property type="protein sequence ID" value="CapteP59396"/>
    <property type="gene ID" value="CapteG59396"/>
</dbReference>
<keyword evidence="4" id="KW-0378">Hydrolase</keyword>
<evidence type="ECO:0000256" key="9">
    <source>
        <dbReference type="ARBA" id="ARBA00023172"/>
    </source>
</evidence>
<evidence type="ECO:0000256" key="7">
    <source>
        <dbReference type="ARBA" id="ARBA00022918"/>
    </source>
</evidence>
<feature type="domain" description="Retroviral polymerase SH3-like" evidence="10">
    <location>
        <begin position="61"/>
        <end position="94"/>
    </location>
</feature>
<dbReference type="STRING" id="283909.R7TGK7"/>
<feature type="non-terminal residue" evidence="11">
    <location>
        <position position="1"/>
    </location>
</feature>
<reference evidence="12" key="3">
    <citation type="submission" date="2015-06" db="UniProtKB">
        <authorList>
            <consortium name="EnsemblMetazoa"/>
        </authorList>
    </citation>
    <scope>IDENTIFICATION</scope>
</reference>
<keyword evidence="13" id="KW-1185">Reference proteome</keyword>
<dbReference type="GO" id="GO:0004519">
    <property type="term" value="F:endonuclease activity"/>
    <property type="evidence" value="ECO:0007669"/>
    <property type="project" value="UniProtKB-KW"/>
</dbReference>
<dbReference type="Pfam" id="PF25597">
    <property type="entry name" value="SH3_retrovirus"/>
    <property type="match status" value="1"/>
</dbReference>
<evidence type="ECO:0000256" key="4">
    <source>
        <dbReference type="ARBA" id="ARBA00022801"/>
    </source>
</evidence>
<evidence type="ECO:0000313" key="11">
    <source>
        <dbReference type="EMBL" id="ELT92928.1"/>
    </source>
</evidence>
<evidence type="ECO:0000256" key="2">
    <source>
        <dbReference type="ARBA" id="ARBA00022723"/>
    </source>
</evidence>
<dbReference type="GO" id="GO:0003887">
    <property type="term" value="F:DNA-directed DNA polymerase activity"/>
    <property type="evidence" value="ECO:0007669"/>
    <property type="project" value="UniProtKB-KW"/>
</dbReference>
<dbReference type="EMBL" id="AMQN01030149">
    <property type="status" value="NOT_ANNOTATED_CDS"/>
    <property type="molecule type" value="Genomic_DNA"/>
</dbReference>
<keyword evidence="8" id="KW-0808">Transferase</keyword>
<sequence length="94" mass="10966">FEMARCQLLESKLPKQLWTYAVMCSVHIKNRSYNHRTGKTPYESVIGKRPDMSRLHIFGTECFAYVQQKKKLDARAEKGIFVDYDKGSPAFLVY</sequence>
<dbReference type="AlphaFoldDB" id="R7TGK7"/>
<gene>
    <name evidence="11" type="ORF">CAPTEDRAFT_59396</name>
</gene>
<dbReference type="GO" id="GO:0003964">
    <property type="term" value="F:RNA-directed DNA polymerase activity"/>
    <property type="evidence" value="ECO:0007669"/>
    <property type="project" value="UniProtKB-KW"/>
</dbReference>
<reference evidence="13" key="1">
    <citation type="submission" date="2012-12" db="EMBL/GenBank/DDBJ databases">
        <authorList>
            <person name="Hellsten U."/>
            <person name="Grimwood J."/>
            <person name="Chapman J.A."/>
            <person name="Shapiro H."/>
            <person name="Aerts A."/>
            <person name="Otillar R.P."/>
            <person name="Terry A.Y."/>
            <person name="Boore J.L."/>
            <person name="Simakov O."/>
            <person name="Marletaz F."/>
            <person name="Cho S.-J."/>
            <person name="Edsinger-Gonzales E."/>
            <person name="Havlak P."/>
            <person name="Kuo D.-H."/>
            <person name="Larsson T."/>
            <person name="Lv J."/>
            <person name="Arendt D."/>
            <person name="Savage R."/>
            <person name="Osoegawa K."/>
            <person name="de Jong P."/>
            <person name="Lindberg D.R."/>
            <person name="Seaver E.C."/>
            <person name="Weisblat D.A."/>
            <person name="Putnam N.H."/>
            <person name="Grigoriev I.V."/>
            <person name="Rokhsar D.S."/>
        </authorList>
    </citation>
    <scope>NUCLEOTIDE SEQUENCE</scope>
    <source>
        <strain evidence="13">I ESC-2004</strain>
    </source>
</reference>
<evidence type="ECO:0000256" key="5">
    <source>
        <dbReference type="ARBA" id="ARBA00022842"/>
    </source>
</evidence>
<evidence type="ECO:0000256" key="6">
    <source>
        <dbReference type="ARBA" id="ARBA00022908"/>
    </source>
</evidence>
<dbReference type="GO" id="GO:0003676">
    <property type="term" value="F:nucleic acid binding"/>
    <property type="evidence" value="ECO:0007669"/>
    <property type="project" value="InterPro"/>
</dbReference>
<evidence type="ECO:0000256" key="1">
    <source>
        <dbReference type="ARBA" id="ARBA00022722"/>
    </source>
</evidence>
<dbReference type="InterPro" id="IPR057670">
    <property type="entry name" value="SH3_retrovirus"/>
</dbReference>
<keyword evidence="1" id="KW-0540">Nuclease</keyword>